<feature type="compositionally biased region" description="Low complexity" evidence="1">
    <location>
        <begin position="46"/>
        <end position="72"/>
    </location>
</feature>
<dbReference type="Pfam" id="PF01522">
    <property type="entry name" value="Polysacc_deac_1"/>
    <property type="match status" value="1"/>
</dbReference>
<dbReference type="Gene3D" id="3.20.20.370">
    <property type="entry name" value="Glycoside hydrolase/deacetylase"/>
    <property type="match status" value="1"/>
</dbReference>
<keyword evidence="3" id="KW-0378">Hydrolase</keyword>
<dbReference type="AlphaFoldDB" id="A0ABD5E6S0"/>
<organism evidence="3 4">
    <name type="scientific">Streptomyces evansiae</name>
    <dbReference type="NCBI Taxonomy" id="3075535"/>
    <lineage>
        <taxon>Bacteria</taxon>
        <taxon>Bacillati</taxon>
        <taxon>Actinomycetota</taxon>
        <taxon>Actinomycetes</taxon>
        <taxon>Kitasatosporales</taxon>
        <taxon>Streptomycetaceae</taxon>
        <taxon>Streptomyces</taxon>
    </lineage>
</organism>
<comment type="caution">
    <text evidence="3">The sequence shown here is derived from an EMBL/GenBank/DDBJ whole genome shotgun (WGS) entry which is preliminary data.</text>
</comment>
<sequence length="374" mass="39310">MGKIRFTATNPRTSGVGPALARSAALLGAALLVAGCAGTETSVRTSSAPGGSASEVSGAPASGAPGSGLPNPETSSPGTSAPASGIPASGIPASGTPAPGAPGPAAAPRGLAEEARQGTEAIRGAVEAEAREAEARKAALLAAARRWGLPQAPLLAPPPPRTKSLPPTRRGFGVSGPRTRGLPPVFTRVPTRDRVVFLTIDDGVDQDPATLRMLRELHVPYTAFLSDDAVDGGWEYFRAAHAQGAALQNHTLLHRYLPGLSRAAQRHEICGMQDTLRRHYGRAATLFRPPYGSYNRDTLEVARSCGIRAVPLWEAEVFPGRVVYRDSDLHPGDLVLTHFQGRAQWNGSMADALRTFLRTVTEKGYAVARLEDYI</sequence>
<dbReference type="InterPro" id="IPR002509">
    <property type="entry name" value="NODB_dom"/>
</dbReference>
<feature type="compositionally biased region" description="Low complexity" evidence="1">
    <location>
        <begin position="87"/>
        <end position="108"/>
    </location>
</feature>
<dbReference type="InterPro" id="IPR050248">
    <property type="entry name" value="Polysacc_deacetylase_ArnD"/>
</dbReference>
<feature type="domain" description="NodB homology" evidence="2">
    <location>
        <begin position="194"/>
        <end position="374"/>
    </location>
</feature>
<dbReference type="Proteomes" id="UP001183607">
    <property type="component" value="Unassembled WGS sequence"/>
</dbReference>
<dbReference type="GO" id="GO:0016787">
    <property type="term" value="F:hydrolase activity"/>
    <property type="evidence" value="ECO:0007669"/>
    <property type="project" value="UniProtKB-KW"/>
</dbReference>
<dbReference type="SUPFAM" id="SSF88713">
    <property type="entry name" value="Glycoside hydrolase/deacetylase"/>
    <property type="match status" value="1"/>
</dbReference>
<reference evidence="4" key="1">
    <citation type="submission" date="2023-07" db="EMBL/GenBank/DDBJ databases">
        <title>30 novel species of actinomycetes from the DSMZ collection.</title>
        <authorList>
            <person name="Nouioui I."/>
        </authorList>
    </citation>
    <scope>NUCLEOTIDE SEQUENCE [LARGE SCALE GENOMIC DNA]</scope>
    <source>
        <strain evidence="4">DSM 41982</strain>
    </source>
</reference>
<dbReference type="InterPro" id="IPR011330">
    <property type="entry name" value="Glyco_hydro/deAcase_b/a-brl"/>
</dbReference>
<protein>
    <submittedName>
        <fullName evidence="3">Polysaccharide deacetylase family protein</fullName>
        <ecNumber evidence="3">3.-.-.-</ecNumber>
    </submittedName>
</protein>
<dbReference type="EMBL" id="JAVRER010000023">
    <property type="protein sequence ID" value="MDT0417089.1"/>
    <property type="molecule type" value="Genomic_DNA"/>
</dbReference>
<gene>
    <name evidence="3" type="ORF">RM574_16490</name>
</gene>
<dbReference type="CDD" id="cd10917">
    <property type="entry name" value="CE4_NodB_like_6s_7s"/>
    <property type="match status" value="1"/>
</dbReference>
<evidence type="ECO:0000313" key="4">
    <source>
        <dbReference type="Proteomes" id="UP001183607"/>
    </source>
</evidence>
<accession>A0ABD5E6S0</accession>
<evidence type="ECO:0000259" key="2">
    <source>
        <dbReference type="PROSITE" id="PS51677"/>
    </source>
</evidence>
<feature type="region of interest" description="Disordered" evidence="1">
    <location>
        <begin position="41"/>
        <end position="121"/>
    </location>
</feature>
<feature type="region of interest" description="Disordered" evidence="1">
    <location>
        <begin position="152"/>
        <end position="185"/>
    </location>
</feature>
<name>A0ABD5E6S0_9ACTN</name>
<dbReference type="EC" id="3.-.-.-" evidence="3"/>
<dbReference type="PANTHER" id="PTHR10587:SF134">
    <property type="entry name" value="SECRETED PROTEIN"/>
    <property type="match status" value="1"/>
</dbReference>
<feature type="compositionally biased region" description="Polar residues" evidence="1">
    <location>
        <begin position="73"/>
        <end position="82"/>
    </location>
</feature>
<dbReference type="PROSITE" id="PS51677">
    <property type="entry name" value="NODB"/>
    <property type="match status" value="1"/>
</dbReference>
<dbReference type="PANTHER" id="PTHR10587">
    <property type="entry name" value="GLYCOSYL TRANSFERASE-RELATED"/>
    <property type="match status" value="1"/>
</dbReference>
<proteinExistence type="predicted"/>
<evidence type="ECO:0000313" key="3">
    <source>
        <dbReference type="EMBL" id="MDT0417089.1"/>
    </source>
</evidence>
<dbReference type="RefSeq" id="WP_311677169.1">
    <property type="nucleotide sequence ID" value="NZ_JAVRER010000023.1"/>
</dbReference>
<evidence type="ECO:0000256" key="1">
    <source>
        <dbReference type="SAM" id="MobiDB-lite"/>
    </source>
</evidence>